<proteinExistence type="predicted"/>
<dbReference type="GeneID" id="105680935"/>
<accession>A0A6P6FCF4</accession>
<feature type="compositionally biased region" description="Basic and acidic residues" evidence="1">
    <location>
        <begin position="255"/>
        <end position="277"/>
    </location>
</feature>
<sequence>MLLLQHHVRTIPAKLCLHPRPVDNTSIVRFLLLSRVFQRRIQVPNNAQANGYVIENQNSKLDPSIERIFRSAGEQRNDLINSKRNIDAKESGKAAQVEDADKRARVKRDNAVKKSTTKSLNEAAKDEKRSTSNKAGKSASRIDRSSRDLPKLPDKDYEAPVDQEKFEYADEAEDESAVGSKHKETRYKGNDHVNEDSARFIDQEERSNLYDDFESKDVVKRGISGSEDYEEMDDDALAAAEDTAALEDNASDEETDKRKVHGDVRVKRDHENSKETDNAEVAGKAANPATSSDLSSDQKTAETSLKRDTATDKDSKVAEARVTKADKDSNDQSKRNVVDKNENEASKINCDRETDNSKQPPTSNDQKPTIEGSETAKILAQGSEEATGDAKTREINLSGNNKAANELVGDASGVKETSKAEESKIADVASSAVAAKVEVVANAAETSAADDSEKLANSKNEAETAEQIDEDYQKRVEEQIQRKIDSIKEQIKREIEENQRLKDIEENNARFDELRELEEDEEEQAPEVALTGDDAPKRSVADRNSGKSRIRDNVEKQSIKRKKRQDSGQEKTRDASDSSSNKKSWPRTVKKRSIMQSETIPKKHARQAFLTKTDRKKKRKRRSKNSMLIPEQRNVKLEGSLPADYTLDSNLRGALADAKPSASKITEDEKAVAEQGSLLEKRSDSVASLTGSNEEMGPLATEYGEAFGGLNGDPGMALARFKRIKRVLRPPASKT</sequence>
<dbReference type="Proteomes" id="UP000515180">
    <property type="component" value="Unplaced"/>
</dbReference>
<feature type="compositionally biased region" description="Basic and acidic residues" evidence="1">
    <location>
        <begin position="99"/>
        <end position="112"/>
    </location>
</feature>
<organism evidence="2 3">
    <name type="scientific">Bombus impatiens</name>
    <name type="common">Bumblebee</name>
    <dbReference type="NCBI Taxonomy" id="132113"/>
    <lineage>
        <taxon>Eukaryota</taxon>
        <taxon>Metazoa</taxon>
        <taxon>Ecdysozoa</taxon>
        <taxon>Arthropoda</taxon>
        <taxon>Hexapoda</taxon>
        <taxon>Insecta</taxon>
        <taxon>Pterygota</taxon>
        <taxon>Neoptera</taxon>
        <taxon>Endopterygota</taxon>
        <taxon>Hymenoptera</taxon>
        <taxon>Apocrita</taxon>
        <taxon>Aculeata</taxon>
        <taxon>Apoidea</taxon>
        <taxon>Anthophila</taxon>
        <taxon>Apidae</taxon>
        <taxon>Bombus</taxon>
        <taxon>Pyrobombus</taxon>
    </lineage>
</organism>
<feature type="compositionally biased region" description="Polar residues" evidence="1">
    <location>
        <begin position="288"/>
        <end position="303"/>
    </location>
</feature>
<dbReference type="AlphaFoldDB" id="A0A6P6FCF4"/>
<feature type="compositionally biased region" description="Basic and acidic residues" evidence="1">
    <location>
        <begin position="140"/>
        <end position="168"/>
    </location>
</feature>
<feature type="compositionally biased region" description="Polar residues" evidence="1">
    <location>
        <begin position="357"/>
        <end position="367"/>
    </location>
</feature>
<feature type="region of interest" description="Disordered" evidence="1">
    <location>
        <begin position="444"/>
        <end position="472"/>
    </location>
</feature>
<feature type="compositionally biased region" description="Basic residues" evidence="1">
    <location>
        <begin position="614"/>
        <end position="624"/>
    </location>
</feature>
<feature type="compositionally biased region" description="Low complexity" evidence="1">
    <location>
        <begin position="237"/>
        <end position="248"/>
    </location>
</feature>
<reference evidence="3" key="1">
    <citation type="submission" date="2025-08" db="UniProtKB">
        <authorList>
            <consortium name="RefSeq"/>
        </authorList>
    </citation>
    <scope>IDENTIFICATION</scope>
</reference>
<feature type="compositionally biased region" description="Basic and acidic residues" evidence="1">
    <location>
        <begin position="494"/>
        <end position="514"/>
    </location>
</feature>
<feature type="region of interest" description="Disordered" evidence="1">
    <location>
        <begin position="87"/>
        <end position="429"/>
    </location>
</feature>
<evidence type="ECO:0000313" key="3">
    <source>
        <dbReference type="RefSeq" id="XP_024224385.1"/>
    </source>
</evidence>
<dbReference type="OrthoDB" id="7610784at2759"/>
<feature type="compositionally biased region" description="Basic and acidic residues" evidence="1">
    <location>
        <begin position="451"/>
        <end position="462"/>
    </location>
</feature>
<protein>
    <submittedName>
        <fullName evidence="3">Eukaryotic translation initiation factor 5B-like</fullName>
    </submittedName>
</protein>
<gene>
    <name evidence="3" type="primary">LOC105680935</name>
</gene>
<feature type="compositionally biased region" description="Basic and acidic residues" evidence="1">
    <location>
        <begin position="304"/>
        <end position="356"/>
    </location>
</feature>
<feature type="compositionally biased region" description="Basic and acidic residues" evidence="1">
    <location>
        <begin position="534"/>
        <end position="558"/>
    </location>
</feature>
<feature type="compositionally biased region" description="Basic and acidic residues" evidence="1">
    <location>
        <begin position="565"/>
        <end position="576"/>
    </location>
</feature>
<keyword evidence="2" id="KW-1185">Reference proteome</keyword>
<feature type="compositionally biased region" description="Acidic residues" evidence="1">
    <location>
        <begin position="515"/>
        <end position="525"/>
    </location>
</feature>
<feature type="compositionally biased region" description="Basic and acidic residues" evidence="1">
    <location>
        <begin position="416"/>
        <end position="425"/>
    </location>
</feature>
<name>A0A6P6FCF4_BOMIM</name>
<feature type="compositionally biased region" description="Acidic residues" evidence="1">
    <location>
        <begin position="227"/>
        <end position="236"/>
    </location>
</feature>
<feature type="compositionally biased region" description="Basic and acidic residues" evidence="1">
    <location>
        <begin position="186"/>
        <end position="220"/>
    </location>
</feature>
<evidence type="ECO:0000313" key="2">
    <source>
        <dbReference type="Proteomes" id="UP000515180"/>
    </source>
</evidence>
<evidence type="ECO:0000256" key="1">
    <source>
        <dbReference type="SAM" id="MobiDB-lite"/>
    </source>
</evidence>
<feature type="compositionally biased region" description="Basic residues" evidence="1">
    <location>
        <begin position="584"/>
        <end position="593"/>
    </location>
</feature>
<feature type="region of interest" description="Disordered" evidence="1">
    <location>
        <begin position="659"/>
        <end position="697"/>
    </location>
</feature>
<feature type="region of interest" description="Disordered" evidence="1">
    <location>
        <begin position="494"/>
        <end position="635"/>
    </location>
</feature>
<dbReference type="RefSeq" id="XP_024224385.1">
    <property type="nucleotide sequence ID" value="XM_024368617.2"/>
</dbReference>